<dbReference type="STRING" id="1121884.SAMN02745131_02264"/>
<dbReference type="InterPro" id="IPR006860">
    <property type="entry name" value="FecR"/>
</dbReference>
<dbReference type="InterPro" id="IPR032508">
    <property type="entry name" value="FecR_C"/>
</dbReference>
<reference evidence="4 5" key="1">
    <citation type="submission" date="2016-11" db="EMBL/GenBank/DDBJ databases">
        <authorList>
            <person name="Jaros S."/>
            <person name="Januszkiewicz K."/>
            <person name="Wedrychowicz H."/>
        </authorList>
    </citation>
    <scope>NUCLEOTIDE SEQUENCE [LARGE SCALE GENOMIC DNA]</scope>
    <source>
        <strain evidence="4 5">DSM 18119</strain>
    </source>
</reference>
<dbReference type="PIRSF" id="PIRSF018266">
    <property type="entry name" value="FecR"/>
    <property type="match status" value="1"/>
</dbReference>
<keyword evidence="1" id="KW-0472">Membrane</keyword>
<dbReference type="Gene3D" id="2.60.120.1440">
    <property type="match status" value="1"/>
</dbReference>
<protein>
    <submittedName>
        <fullName evidence="4">FecR family protein</fullName>
    </submittedName>
</protein>
<proteinExistence type="predicted"/>
<dbReference type="Proteomes" id="UP000184048">
    <property type="component" value="Unassembled WGS sequence"/>
</dbReference>
<feature type="transmembrane region" description="Helical" evidence="1">
    <location>
        <begin position="100"/>
        <end position="117"/>
    </location>
</feature>
<evidence type="ECO:0000313" key="4">
    <source>
        <dbReference type="EMBL" id="SHF28935.1"/>
    </source>
</evidence>
<dbReference type="InterPro" id="IPR012373">
    <property type="entry name" value="Ferrdict_sens_TM"/>
</dbReference>
<name>A0A1M5AFL3_9BACT</name>
<dbReference type="RefSeq" id="WP_072835438.1">
    <property type="nucleotide sequence ID" value="NZ_FQUU01000008.1"/>
</dbReference>
<dbReference type="Gene3D" id="3.55.50.30">
    <property type="match status" value="1"/>
</dbReference>
<dbReference type="Pfam" id="PF04773">
    <property type="entry name" value="FecR"/>
    <property type="match status" value="1"/>
</dbReference>
<feature type="domain" description="FecR protein" evidence="2">
    <location>
        <begin position="136"/>
        <end position="230"/>
    </location>
</feature>
<gene>
    <name evidence="4" type="ORF">SAMN02745131_02264</name>
</gene>
<evidence type="ECO:0000256" key="1">
    <source>
        <dbReference type="SAM" id="Phobius"/>
    </source>
</evidence>
<dbReference type="Pfam" id="PF16344">
    <property type="entry name" value="FecR_C"/>
    <property type="match status" value="1"/>
</dbReference>
<dbReference type="EMBL" id="FQUU01000008">
    <property type="protein sequence ID" value="SHF28935.1"/>
    <property type="molecule type" value="Genomic_DNA"/>
</dbReference>
<evidence type="ECO:0000259" key="3">
    <source>
        <dbReference type="Pfam" id="PF16344"/>
    </source>
</evidence>
<evidence type="ECO:0000313" key="5">
    <source>
        <dbReference type="Proteomes" id="UP000184048"/>
    </source>
</evidence>
<keyword evidence="5" id="KW-1185">Reference proteome</keyword>
<dbReference type="PANTHER" id="PTHR30273:SF2">
    <property type="entry name" value="PROTEIN FECR"/>
    <property type="match status" value="1"/>
</dbReference>
<dbReference type="OrthoDB" id="1523735at2"/>
<keyword evidence="1" id="KW-1133">Transmembrane helix</keyword>
<sequence length="362" mass="41323">MTENRYWNLLAKKLAGDAGIEELQELESLIKSHPEWHYSTEFIENIWKVKPDELNSYDSEIAFELHLDNLKKNGIDLDHADPLPIPFSGQTLTRKSYKKTWALALSAVCLLALVLWIQHYTSVPSGTPADEKAFSEVSTRFGSKTRMILPDSSVVWLNAGSKLTYNEHFGITNRNTTLTGEAYFDVKKSTIPFTIMANGLHIKVLGTAFNVRSYPDESKTETSLIRGRVEITHDKRPGEVFILKPNEKLVIANEPEEKKPQFTQTTEPKVVLSSLTHSADNTIVETSWVDNKLVFQDESFEEVAKRMEKWYNVRMDIKDQQLARVRLGGTFENENIRQALDALRIATPFNYTINENTILITR</sequence>
<accession>A0A1M5AFL3</accession>
<keyword evidence="1" id="KW-0812">Transmembrane</keyword>
<dbReference type="GO" id="GO:0016989">
    <property type="term" value="F:sigma factor antagonist activity"/>
    <property type="evidence" value="ECO:0007669"/>
    <property type="project" value="TreeGrafter"/>
</dbReference>
<feature type="domain" description="Protein FecR C-terminal" evidence="3">
    <location>
        <begin position="292"/>
        <end position="360"/>
    </location>
</feature>
<organism evidence="4 5">
    <name type="scientific">Flavisolibacter ginsengisoli DSM 18119</name>
    <dbReference type="NCBI Taxonomy" id="1121884"/>
    <lineage>
        <taxon>Bacteria</taxon>
        <taxon>Pseudomonadati</taxon>
        <taxon>Bacteroidota</taxon>
        <taxon>Chitinophagia</taxon>
        <taxon>Chitinophagales</taxon>
        <taxon>Chitinophagaceae</taxon>
        <taxon>Flavisolibacter</taxon>
    </lineage>
</organism>
<dbReference type="PANTHER" id="PTHR30273">
    <property type="entry name" value="PERIPLASMIC SIGNAL SENSOR AND SIGMA FACTOR ACTIVATOR FECR-RELATED"/>
    <property type="match status" value="1"/>
</dbReference>
<dbReference type="AlphaFoldDB" id="A0A1M5AFL3"/>
<evidence type="ECO:0000259" key="2">
    <source>
        <dbReference type="Pfam" id="PF04773"/>
    </source>
</evidence>